<dbReference type="EMBL" id="JAFBEE010000002">
    <property type="protein sequence ID" value="MBM7614131.1"/>
    <property type="molecule type" value="Genomic_DNA"/>
</dbReference>
<dbReference type="RefSeq" id="WP_204400397.1">
    <property type="nucleotide sequence ID" value="NZ_JAFBEE010000002.1"/>
</dbReference>
<dbReference type="InterPro" id="IPR016181">
    <property type="entry name" value="Acyl_CoA_acyltransferase"/>
</dbReference>
<evidence type="ECO:0000259" key="1">
    <source>
        <dbReference type="PROSITE" id="PS51186"/>
    </source>
</evidence>
<sequence>MLDKSIPYLNIVMMRRSGTPIPQYERPQGYSFVPFTKGNEVEWAEIETSVGEFNSVAEALNYFSENYLSFLGEVERRTIFIQTVEGKKIGTVTSWWNYTGVRRDLALEWVAVKPEYQGLGLGKAVVFEGLRRMVQIEGDRDIFLHTQTWSYQAVPIYLQAGFEFMKSGTFNSYENDYEDAIPYLEEKLRFRLR</sequence>
<dbReference type="PROSITE" id="PS51186">
    <property type="entry name" value="GNAT"/>
    <property type="match status" value="1"/>
</dbReference>
<accession>A0ABS2NMF8</accession>
<evidence type="ECO:0000313" key="3">
    <source>
        <dbReference type="Proteomes" id="UP001314796"/>
    </source>
</evidence>
<protein>
    <submittedName>
        <fullName evidence="2">Ribosomal protein S18 acetylase RimI-like enzyme</fullName>
    </submittedName>
</protein>
<dbReference type="InterPro" id="IPR000182">
    <property type="entry name" value="GNAT_dom"/>
</dbReference>
<reference evidence="2 3" key="1">
    <citation type="submission" date="2021-01" db="EMBL/GenBank/DDBJ databases">
        <title>Genomic Encyclopedia of Type Strains, Phase IV (KMG-IV): sequencing the most valuable type-strain genomes for metagenomic binning, comparative biology and taxonomic classification.</title>
        <authorList>
            <person name="Goeker M."/>
        </authorList>
    </citation>
    <scope>NUCLEOTIDE SEQUENCE [LARGE SCALE GENOMIC DNA]</scope>
    <source>
        <strain evidence="2 3">DSM 25890</strain>
    </source>
</reference>
<dbReference type="Proteomes" id="UP001314796">
    <property type="component" value="Unassembled WGS sequence"/>
</dbReference>
<dbReference type="SUPFAM" id="SSF55729">
    <property type="entry name" value="Acyl-CoA N-acyltransferases (Nat)"/>
    <property type="match status" value="1"/>
</dbReference>
<comment type="caution">
    <text evidence="2">The sequence shown here is derived from an EMBL/GenBank/DDBJ whole genome shotgun (WGS) entry which is preliminary data.</text>
</comment>
<feature type="domain" description="N-acetyltransferase" evidence="1">
    <location>
        <begin position="30"/>
        <end position="188"/>
    </location>
</feature>
<dbReference type="Gene3D" id="3.40.630.30">
    <property type="match status" value="1"/>
</dbReference>
<dbReference type="CDD" id="cd04301">
    <property type="entry name" value="NAT_SF"/>
    <property type="match status" value="1"/>
</dbReference>
<keyword evidence="3" id="KW-1185">Reference proteome</keyword>
<evidence type="ECO:0000313" key="2">
    <source>
        <dbReference type="EMBL" id="MBM7614131.1"/>
    </source>
</evidence>
<name>A0ABS2NMF8_9FIRM</name>
<organism evidence="2 3">
    <name type="scientific">Alkaliphilus hydrothermalis</name>
    <dbReference type="NCBI Taxonomy" id="1482730"/>
    <lineage>
        <taxon>Bacteria</taxon>
        <taxon>Bacillati</taxon>
        <taxon>Bacillota</taxon>
        <taxon>Clostridia</taxon>
        <taxon>Peptostreptococcales</taxon>
        <taxon>Natronincolaceae</taxon>
        <taxon>Alkaliphilus</taxon>
    </lineage>
</organism>
<dbReference type="Pfam" id="PF00583">
    <property type="entry name" value="Acetyltransf_1"/>
    <property type="match status" value="1"/>
</dbReference>
<proteinExistence type="predicted"/>
<gene>
    <name evidence="2" type="ORF">JOC73_000640</name>
</gene>